<keyword evidence="5" id="KW-0808">Transferase</keyword>
<dbReference type="InterPro" id="IPR032821">
    <property type="entry name" value="PKS_assoc"/>
</dbReference>
<dbReference type="InterPro" id="IPR049551">
    <property type="entry name" value="PKS_DH_C"/>
</dbReference>
<dbReference type="SUPFAM" id="SSF47336">
    <property type="entry name" value="ACP-like"/>
    <property type="match status" value="2"/>
</dbReference>
<evidence type="ECO:0000313" key="13">
    <source>
        <dbReference type="EMBL" id="KAH7057370.1"/>
    </source>
</evidence>
<dbReference type="PROSITE" id="PS00606">
    <property type="entry name" value="KS3_1"/>
    <property type="match status" value="1"/>
</dbReference>
<reference evidence="13 14" key="1">
    <citation type="journal article" date="2021" name="Nat. Commun.">
        <title>Genetic determinants of endophytism in the Arabidopsis root mycobiome.</title>
        <authorList>
            <person name="Mesny F."/>
            <person name="Miyauchi S."/>
            <person name="Thiergart T."/>
            <person name="Pickel B."/>
            <person name="Atanasova L."/>
            <person name="Karlsson M."/>
            <person name="Huettel B."/>
            <person name="Barry K.W."/>
            <person name="Haridas S."/>
            <person name="Chen C."/>
            <person name="Bauer D."/>
            <person name="Andreopoulos W."/>
            <person name="Pangilinan J."/>
            <person name="LaButti K."/>
            <person name="Riley R."/>
            <person name="Lipzen A."/>
            <person name="Clum A."/>
            <person name="Drula E."/>
            <person name="Henrissat B."/>
            <person name="Kohler A."/>
            <person name="Grigoriev I.V."/>
            <person name="Martin F.M."/>
            <person name="Hacquard S."/>
        </authorList>
    </citation>
    <scope>NUCLEOTIDE SEQUENCE [LARGE SCALE GENOMIC DNA]</scope>
    <source>
        <strain evidence="13 14">MPI-SDFR-AT-0080</strain>
    </source>
</reference>
<dbReference type="InterPro" id="IPR042104">
    <property type="entry name" value="PKS_dehydratase_sf"/>
</dbReference>
<dbReference type="CDD" id="cd19532">
    <property type="entry name" value="C_PKS-NRPS"/>
    <property type="match status" value="1"/>
</dbReference>
<dbReference type="InterPro" id="IPR036736">
    <property type="entry name" value="ACP-like_sf"/>
</dbReference>
<dbReference type="PROSITE" id="PS00012">
    <property type="entry name" value="PHOSPHOPANTETHEINE"/>
    <property type="match status" value="1"/>
</dbReference>
<evidence type="ECO:0000259" key="12">
    <source>
        <dbReference type="PROSITE" id="PS52019"/>
    </source>
</evidence>
<keyword evidence="6" id="KW-0677">Repeat</keyword>
<dbReference type="InterPro" id="IPR020841">
    <property type="entry name" value="PKS_Beta-ketoAc_synthase_dom"/>
</dbReference>
<keyword evidence="1" id="KW-0596">Phosphopantetheine</keyword>
<dbReference type="InterPro" id="IPR013968">
    <property type="entry name" value="PKS_KR"/>
</dbReference>
<feature type="domain" description="PKS/mFAS DH" evidence="12">
    <location>
        <begin position="932"/>
        <end position="1232"/>
    </location>
</feature>
<dbReference type="InterPro" id="IPR016039">
    <property type="entry name" value="Thiolase-like"/>
</dbReference>
<dbReference type="Pfam" id="PF02801">
    <property type="entry name" value="Ketoacyl-synt_C"/>
    <property type="match status" value="1"/>
</dbReference>
<dbReference type="InterPro" id="IPR006162">
    <property type="entry name" value="Ppantetheine_attach_site"/>
</dbReference>
<dbReference type="InterPro" id="IPR014031">
    <property type="entry name" value="Ketoacyl_synth_C"/>
</dbReference>
<dbReference type="SUPFAM" id="SSF52151">
    <property type="entry name" value="FabD/lysophospholipase-like"/>
    <property type="match status" value="1"/>
</dbReference>
<dbReference type="InterPro" id="IPR014030">
    <property type="entry name" value="Ketoacyl_synth_N"/>
</dbReference>
<dbReference type="Pfam" id="PF21089">
    <property type="entry name" value="PKS_DH_N"/>
    <property type="match status" value="1"/>
</dbReference>
<dbReference type="Gene3D" id="3.30.559.30">
    <property type="entry name" value="Nonribosomal peptide synthetase, condensation domain"/>
    <property type="match status" value="1"/>
</dbReference>
<dbReference type="EMBL" id="JAGTJR010000007">
    <property type="protein sequence ID" value="KAH7057370.1"/>
    <property type="molecule type" value="Genomic_DNA"/>
</dbReference>
<evidence type="ECO:0000256" key="1">
    <source>
        <dbReference type="ARBA" id="ARBA00022450"/>
    </source>
</evidence>
<keyword evidence="3" id="KW-0436">Ligase</keyword>
<keyword evidence="2" id="KW-0597">Phosphoprotein</keyword>
<dbReference type="Pfam" id="PF16197">
    <property type="entry name" value="KAsynt_C_assoc"/>
    <property type="match status" value="1"/>
</dbReference>
<dbReference type="Pfam" id="PF00698">
    <property type="entry name" value="Acyl_transf_1"/>
    <property type="match status" value="1"/>
</dbReference>
<dbReference type="PROSITE" id="PS50075">
    <property type="entry name" value="CARRIER"/>
    <property type="match status" value="2"/>
</dbReference>
<dbReference type="Gene3D" id="3.40.50.150">
    <property type="entry name" value="Vaccinia Virus protein VP39"/>
    <property type="match status" value="1"/>
</dbReference>
<dbReference type="Pfam" id="PF07993">
    <property type="entry name" value="NAD_binding_4"/>
    <property type="match status" value="1"/>
</dbReference>
<protein>
    <submittedName>
        <fullName evidence="13">Polyketide synthetase</fullName>
    </submittedName>
</protein>
<dbReference type="PROSITE" id="PS00455">
    <property type="entry name" value="AMP_BINDING"/>
    <property type="match status" value="1"/>
</dbReference>
<dbReference type="Gene3D" id="1.10.1200.10">
    <property type="entry name" value="ACP-like"/>
    <property type="match status" value="1"/>
</dbReference>
<evidence type="ECO:0000256" key="2">
    <source>
        <dbReference type="ARBA" id="ARBA00022553"/>
    </source>
</evidence>
<dbReference type="InterPro" id="IPR001242">
    <property type="entry name" value="Condensation_dom"/>
</dbReference>
<dbReference type="SUPFAM" id="SSF51735">
    <property type="entry name" value="NAD(P)-binding Rossmann-fold domains"/>
    <property type="match status" value="2"/>
</dbReference>
<evidence type="ECO:0000259" key="10">
    <source>
        <dbReference type="PROSITE" id="PS50075"/>
    </source>
</evidence>
<dbReference type="InterPro" id="IPR020806">
    <property type="entry name" value="PKS_PP-bd"/>
</dbReference>
<dbReference type="InterPro" id="IPR009081">
    <property type="entry name" value="PP-bd_ACP"/>
</dbReference>
<dbReference type="InterPro" id="IPR016036">
    <property type="entry name" value="Malonyl_transacylase_ACP-bd"/>
</dbReference>
<dbReference type="SUPFAM" id="SSF55048">
    <property type="entry name" value="Probable ACP-binding domain of malonyl-CoA ACP transacylase"/>
    <property type="match status" value="1"/>
</dbReference>
<feature type="domain" description="Carrier" evidence="10">
    <location>
        <begin position="2374"/>
        <end position="2450"/>
    </location>
</feature>
<dbReference type="Gene3D" id="3.40.47.10">
    <property type="match status" value="1"/>
</dbReference>
<dbReference type="CDD" id="cd02440">
    <property type="entry name" value="AdoMet_MTases"/>
    <property type="match status" value="1"/>
</dbReference>
<evidence type="ECO:0000259" key="11">
    <source>
        <dbReference type="PROSITE" id="PS52004"/>
    </source>
</evidence>
<dbReference type="SMART" id="SM00825">
    <property type="entry name" value="PKS_KS"/>
    <property type="match status" value="1"/>
</dbReference>
<dbReference type="InterPro" id="IPR049900">
    <property type="entry name" value="PKS_mFAS_DH"/>
</dbReference>
<dbReference type="Pfam" id="PF00109">
    <property type="entry name" value="ketoacyl-synt"/>
    <property type="match status" value="1"/>
</dbReference>
<dbReference type="Gene3D" id="3.30.300.30">
    <property type="match status" value="1"/>
</dbReference>
<feature type="domain" description="Carrier" evidence="10">
    <location>
        <begin position="3516"/>
        <end position="3593"/>
    </location>
</feature>
<dbReference type="PANTHER" id="PTHR43775">
    <property type="entry name" value="FATTY ACID SYNTHASE"/>
    <property type="match status" value="1"/>
</dbReference>
<dbReference type="InterPro" id="IPR001227">
    <property type="entry name" value="Ac_transferase_dom_sf"/>
</dbReference>
<dbReference type="SMART" id="SM00826">
    <property type="entry name" value="PKS_DH"/>
    <property type="match status" value="1"/>
</dbReference>
<feature type="region of interest" description="N-terminal hotdog fold" evidence="8">
    <location>
        <begin position="932"/>
        <end position="1065"/>
    </location>
</feature>
<dbReference type="SMART" id="SM00822">
    <property type="entry name" value="PKS_KR"/>
    <property type="match status" value="1"/>
</dbReference>
<evidence type="ECO:0000256" key="8">
    <source>
        <dbReference type="PROSITE-ProRule" id="PRU01363"/>
    </source>
</evidence>
<dbReference type="InterPro" id="IPR013217">
    <property type="entry name" value="Methyltransf_12"/>
</dbReference>
<evidence type="ECO:0000256" key="9">
    <source>
        <dbReference type="SAM" id="MobiDB-lite"/>
    </source>
</evidence>
<feature type="compositionally biased region" description="Polar residues" evidence="9">
    <location>
        <begin position="2502"/>
        <end position="2512"/>
    </location>
</feature>
<dbReference type="CDD" id="cd00833">
    <property type="entry name" value="PKS"/>
    <property type="match status" value="1"/>
</dbReference>
<dbReference type="Gene3D" id="3.30.559.10">
    <property type="entry name" value="Chloramphenicol acetyltransferase-like domain"/>
    <property type="match status" value="1"/>
</dbReference>
<dbReference type="InterPro" id="IPR013120">
    <property type="entry name" value="FAR_NAD-bd"/>
</dbReference>
<dbReference type="PROSITE" id="PS52019">
    <property type="entry name" value="PKS_MFAS_DH"/>
    <property type="match status" value="1"/>
</dbReference>
<keyword evidence="14" id="KW-1185">Reference proteome</keyword>
<dbReference type="PROSITE" id="PS52004">
    <property type="entry name" value="KS3_2"/>
    <property type="match status" value="1"/>
</dbReference>
<dbReference type="SMART" id="SM00827">
    <property type="entry name" value="PKS_AT"/>
    <property type="match status" value="1"/>
</dbReference>
<dbReference type="InterPro" id="IPR050091">
    <property type="entry name" value="PKS_NRPS_Biosynth_Enz"/>
</dbReference>
<dbReference type="PANTHER" id="PTHR43775:SF20">
    <property type="entry name" value="HYBRID PKS-NRPS SYNTHETASE APDA"/>
    <property type="match status" value="1"/>
</dbReference>
<accession>A0ABQ8GJB3</accession>
<dbReference type="InterPro" id="IPR049552">
    <property type="entry name" value="PKS_DH_N"/>
</dbReference>
<dbReference type="Gene3D" id="3.10.129.110">
    <property type="entry name" value="Polyketide synthase dehydratase"/>
    <property type="match status" value="1"/>
</dbReference>
<evidence type="ECO:0000256" key="7">
    <source>
        <dbReference type="ARBA" id="ARBA00023268"/>
    </source>
</evidence>
<dbReference type="Pfam" id="PF00550">
    <property type="entry name" value="PP-binding"/>
    <property type="match status" value="2"/>
</dbReference>
<dbReference type="InterPro" id="IPR042099">
    <property type="entry name" value="ANL_N_sf"/>
</dbReference>
<feature type="active site" description="Proton acceptor; for dehydratase activity" evidence="8">
    <location>
        <position position="964"/>
    </location>
</feature>
<dbReference type="InterPro" id="IPR014043">
    <property type="entry name" value="Acyl_transferase_dom"/>
</dbReference>
<dbReference type="Pfam" id="PF08659">
    <property type="entry name" value="KR"/>
    <property type="match status" value="1"/>
</dbReference>
<feature type="active site" description="Proton donor; for dehydratase activity" evidence="8">
    <location>
        <position position="1140"/>
    </location>
</feature>
<feature type="region of interest" description="C-terminal hotdog fold" evidence="8">
    <location>
        <begin position="1080"/>
        <end position="1232"/>
    </location>
</feature>
<evidence type="ECO:0000313" key="14">
    <source>
        <dbReference type="Proteomes" id="UP000774617"/>
    </source>
</evidence>
<dbReference type="Proteomes" id="UP000774617">
    <property type="component" value="Unassembled WGS sequence"/>
</dbReference>
<dbReference type="Pfam" id="PF14765">
    <property type="entry name" value="PS-DH"/>
    <property type="match status" value="1"/>
</dbReference>
<dbReference type="CDD" id="cd05930">
    <property type="entry name" value="A_NRPS"/>
    <property type="match status" value="1"/>
</dbReference>
<dbReference type="InterPro" id="IPR023213">
    <property type="entry name" value="CAT-like_dom_sf"/>
</dbReference>
<dbReference type="Gene3D" id="3.40.366.10">
    <property type="entry name" value="Malonyl-Coenzyme A Acyl Carrier Protein, domain 2"/>
    <property type="match status" value="1"/>
</dbReference>
<dbReference type="Pfam" id="PF08242">
    <property type="entry name" value="Methyltransf_12"/>
    <property type="match status" value="1"/>
</dbReference>
<dbReference type="Pfam" id="PF00501">
    <property type="entry name" value="AMP-binding"/>
    <property type="match status" value="1"/>
</dbReference>
<dbReference type="Gene3D" id="3.40.50.720">
    <property type="entry name" value="NAD(P)-binding Rossmann-like Domain"/>
    <property type="match status" value="2"/>
</dbReference>
<evidence type="ECO:0000256" key="6">
    <source>
        <dbReference type="ARBA" id="ARBA00022737"/>
    </source>
</evidence>
<dbReference type="SMART" id="SM00823">
    <property type="entry name" value="PKS_PP"/>
    <property type="match status" value="2"/>
</dbReference>
<dbReference type="InterPro" id="IPR057326">
    <property type="entry name" value="KR_dom"/>
</dbReference>
<dbReference type="InterPro" id="IPR036291">
    <property type="entry name" value="NAD(P)-bd_dom_sf"/>
</dbReference>
<feature type="domain" description="Ketosynthase family 3 (KS3)" evidence="11">
    <location>
        <begin position="10"/>
        <end position="448"/>
    </location>
</feature>
<dbReference type="InterPro" id="IPR029063">
    <property type="entry name" value="SAM-dependent_MTases_sf"/>
</dbReference>
<dbReference type="SUPFAM" id="SSF52777">
    <property type="entry name" value="CoA-dependent acyltransferases"/>
    <property type="match status" value="2"/>
</dbReference>
<evidence type="ECO:0000256" key="3">
    <source>
        <dbReference type="ARBA" id="ARBA00022598"/>
    </source>
</evidence>
<keyword evidence="4" id="KW-0489">Methyltransferase</keyword>
<dbReference type="InterPro" id="IPR000873">
    <property type="entry name" value="AMP-dep_synth/lig_dom"/>
</dbReference>
<organism evidence="13 14">
    <name type="scientific">Macrophomina phaseolina</name>
    <dbReference type="NCBI Taxonomy" id="35725"/>
    <lineage>
        <taxon>Eukaryota</taxon>
        <taxon>Fungi</taxon>
        <taxon>Dikarya</taxon>
        <taxon>Ascomycota</taxon>
        <taxon>Pezizomycotina</taxon>
        <taxon>Dothideomycetes</taxon>
        <taxon>Dothideomycetes incertae sedis</taxon>
        <taxon>Botryosphaeriales</taxon>
        <taxon>Botryosphaeriaceae</taxon>
        <taxon>Macrophomina</taxon>
    </lineage>
</organism>
<dbReference type="SUPFAM" id="SSF56801">
    <property type="entry name" value="Acetyl-CoA synthetase-like"/>
    <property type="match status" value="1"/>
</dbReference>
<keyword evidence="7" id="KW-0511">Multifunctional enzyme</keyword>
<sequence>MVSAPNHKGSEPIAIVGSGCRFPGGASSPSKLWELLKNPRDLAREIPEERFNVDRYYHPDNMHHGTSNVRESYLLEEDFKLFDANFFGVKHAEAMAMDPQQRLLLETVYESLESAGIGMQNLQGSQTGVFVGNMGVDYAELIGNDLDTFPTYFAPGTARSILSNRISYFFDWHGPSVTIDTACSSSLVAVHQAVQSLRVGETPVAVACGTNLLLGPAQYVAESKLKMLSPNGRSRMWDEAADGYARGEGFAAVVMKTLSAAIADGDHIECIIRETGFNQDGRTKGITMPSPIAQAELIRATYQRAGLDLRNPNDRPQYFEAHGTGTPAGDPVEAEAISTAFFGQDLGFNRQPEDPKLYVGSIKTVIGHTEGTAGLAALLKGSLAMKNGQIPPNLHLNRLNPAVQPFYANLQIPTNLQEWPPVPPGAPRRVSINSFGFGGANAHAIIESYEPDTPAPQPLSLPVFSPFTFSASSDRALAALLSTYAQYLRENEEVNLRDLAFTLAARRSTLQKRAVISAASHEALASKLEARGKEEKVGDETAARSLTCQPRILGVFTGQGAQWARMGAELVESSPAARAVLEELEQSLGALPVEDQPSWSLVDELLAPADRSRINEAELSQPLCTAVQVMLVTLLRSAGVRFAAVVGHSSGEIAAAFAAGYLSAADAIRIAYYRGFHLHRARGPAGQAGAMMAAGTSFEDAQELCALDTLEGRLCVAASNSSSSVTLSGDADAIQEAKDVFDVEKKFARLLKVDKAYHSHHMLPCAEPYVGSLQSCGIQIHDEAQCAWISSVYEDDIGSVPDSLRDAYWSSNMVRPVLFSQALATALGEKALRPRHRGRQTIQDVAGEKVPYTGTLQRGKHAVEALAECLGALWSSLGCAAVDTASYEAFASAGPRPRLLAGLPSYCWDHDRSYFWESRISKAIRTESTPSHELLGTRAVDNSATEVRWRNRLSPREVPWLKDHQVQGQIVFPGAGYISTALEAARQLFASEPISLIELKDVIIGSALTMDEGGNGVEMLASLTGIRRAADGIFAHFAFFSQEGQESTKMVENASADLHIVLGEPSADALPPRPEPDILLQDMEDERFYLAVEALGFGYTGPFKAISGVQRKMDVATGLIANPEPTEHFGKLLFHPAALDGAIQSIILAYCFPGDSRLRTVHLPTRIDSVRFNFGLCADAKPATQLPFRSTVPPGESGDINGDVDVYSEDGQSTLLQLQGLHTTPLTPPSAATDLHLFSEFAWHAETPAGRQLAAEGAQLVDETAMWTALERVAFFYLNRLDREIPAAARQGLPEHHVRLFAYVDHVMSRVTQGTLPHISKDWIDDSHDQILDMVRAHPDSIDLQLMHAVGENLPAVVRNEMNMLEPMVRDDMLNRFYVDALGMARYTEELPRMAAHISHRYPHMDVLEVGAGTGGATKVLLRELDNTFGSYTYTDISSGFFPQARQAFQDHDAKMTFKVLDIEKDVVDQGYDEQSFDLVIANLVVHATRRLEDTMKNLRRLVKPGGYLLLLEITDNDPLRFGFIFGGLPGWWLGHEDGRSLSPCVEVEKWDAVMRTTGFSGADAVTPGSALCPLSVILTQAVDERVDFLRQPLAASPFAVGTEQLTIVGGSPAGREVQQLLRPYYKDVSVISSLEGVLSAGLPVMGTVLSLADMDEPAFQSMDANRLAAFKHVFQQSKNVIWVTWGARADNPYSNMVVGVGRNIILEMKHLRLQFIDVNTAQDADAAKLAEKVLQFEIAETWELQNKLEKLLWYTEPELALDKGQVIIPRIRLSKKRNLRYNSAKRRLTQDVDPVAASVALVPLQGSYILQELRGPVAAETRPDTVTVRVRQAVLRSVKLATDDHLYLVLGEEVTSGKPVFALADALASIVEVDRRWTVPCPMAAEQGEQTLVALYEQLMAQTIVSSAVSGSSLVLLDAGKSLAAALARRSAEKGVDLVRLTTDKSRSDCVFVHPQETRRSLQTKLPSKASAFVDLSGGSAAAISVAACLPARCQLHNLASLTDDAAHVTDTCFVGLDCAVPDLLRASWAHTRAERHFFSAVIVPHVSPVDLTQQASAPRGLCLVDWTTESKLPAQIQPAGSLVRFKQDKTYWLVGLTGGLGLSLCRWMIDRGARYIVITSRNPNVDPRWMESVEAMGATVRVVANDITNRDAVYSVYKTINATMPPIAGVAQGAMVLRDTMFVDMTVETMEKVLKPKVQGSIYLDEIFRDAPLDWFIFFSSIACITGNPGQSMYAAANMFMNSLAAQRRKRGVAGSTVEIGAIMGNGYVTRELTLQQQAFLHQVGNTWMSEQDFLTIFAEAVLASPPDSLETVETATGLRLQYGDEQITWFTNPMFQHLVLKTGTTVTEKQGAKDGVPVRTQLLEAKTAADVLEILKVAFLAKLQSTLQADAERDILNVPLEDLGMDSLVAVDVRSWFLKEVTVDVPVLKILNGGTAKGLLEFAHEKLPASLTPKLGSSSGAEKPAVPSVMLPEEAAQEKPNVPQGMKVQLQNENLNVEQASSALSTNSPSPAPSVFTGDGRADASDDSETTLSDSIPSPEDCVERVVPMSFGQSRFWFLKFYVEDQTAFNITTLIRINGPLNIVKFTKAVQAVGQRHEALRTSFGVEDNRPVQRVWSSSSLKLEHEDISSEQDVDKAYESLKSHVYDLEHGETMQIKLLSKSSTEHFLVLGYHHINMDGISFEIFFSDLEKAYYGRPFTADVIQYPDFTLRELQEYRSEKWVSELNFWRGEFPDVPQPISLLPLSKKSSRPASINYGTHMVKRRVSSELSAKIRETCRKFKVTPFSFHLSIFKALLTRYVDSENVCIGIADANRKDSDVMEAIGLYLNLLPLRISAKPTQIFGDAVREMQQKSQQVFANSRVPFDVLLNELNIPRSSIYAPLFQVFMNYRQGIDEVRSFCDCACEGELIAGGQIAYDISMDVVDNPGGDALVMLAAQKDLYDLKDAETLLDNYFNLLDGFSKNPAARLNRPAIHSTAAVEKALQLGAGPAYDLTWPATVVHRIDEMVGKYPGNVALKNGKGDEITYADMAARVNAIASEIQTGGTIGVFQTPTTDFICSILAIWRIGATYVPLETRVGTSRLAAIVQECQLSCILVDSETRHLFSELNCSAPSFDVSTILNHAQPVPNNAGVFSNAAAVLYTSGSTGTPKGITLSHASFRNNSEIATLQWGLQAETVLQQAAFSFDMSLSQTFLALCNGGTLVVAPKELRGDAVGLAQLIATEDVTVTQATPSEYLAWFQSGFSALQSSKWRVAMSGGEKATEVLTDAFRSLQKPDLRLFNGYGPTEITFTSNARELQYDQPGCSASSLLTWPNYSVYIVDQDLKPLPVGVPGEVCIGGAGVGLGYLHNDTLTAEKFVKDEYAPAHFLANGWTTMHRTGDRGRLCSDGGLILEGRIDGDTQIKLRGLRIDLQDIEAAIVKAADGKVAHAAISVRQDAESSPQYLVAHVVCSAEDDDFLASLNDQLPLPQYMKPSAICPISQLPLSSSNKLDRRALQALPVAKPRALQTHHDLTSTEAEIKELWKEVIPGAVAENYDIGPTSDFFHVGGTSLLLVNLQGLLKQKYNTSPPLHKLFESSTLAEMAALFAGLSAPAEEIDWEQEAAIPPSLSEDLPDLSATPSPPVTPPRVVVLTGATGFLGKQLLEFLLRAPTITTIHCIAIRAPFSTLPPLFTSSPKIHLHAGDLSAPRLGLSPDDAAAIFSAADAVVHNGADVSFMKTYATLARTNVAGTRALAALALPRRVPFHFVSSASVTQLTGLDAVGEVSVAAYPPALSPSSTGRATTNGYTAAKWVCERFLENASAAFGLPVTVHRPSSITGDGAGELDLMSNLFRYVEALRAVPEGGAAWKGYFDFISVHSVAARIAEAVVEGRQPAAPSSLGEEGREQSAGVRYLYESGEIEYPLEVVRQMSDAGAALPVRTLPLREWVAEAERAGLNPMLAAYLLSAEESNSPLAFPKLVKGGS</sequence>
<dbReference type="InterPro" id="IPR016035">
    <property type="entry name" value="Acyl_Trfase/lysoPLipase"/>
</dbReference>
<dbReference type="InterPro" id="IPR020845">
    <property type="entry name" value="AMP-binding_CS"/>
</dbReference>
<dbReference type="InterPro" id="IPR045851">
    <property type="entry name" value="AMP-bd_C_sf"/>
</dbReference>
<name>A0ABQ8GJB3_9PEZI</name>
<evidence type="ECO:0000256" key="5">
    <source>
        <dbReference type="ARBA" id="ARBA00022679"/>
    </source>
</evidence>
<proteinExistence type="predicted"/>
<dbReference type="InterPro" id="IPR020807">
    <property type="entry name" value="PKS_DH"/>
</dbReference>
<dbReference type="Pfam" id="PF00668">
    <property type="entry name" value="Condensation"/>
    <property type="match status" value="1"/>
</dbReference>
<dbReference type="SUPFAM" id="SSF53901">
    <property type="entry name" value="Thiolase-like"/>
    <property type="match status" value="1"/>
</dbReference>
<dbReference type="Gene3D" id="3.40.50.12780">
    <property type="entry name" value="N-terminal domain of ligase-like"/>
    <property type="match status" value="1"/>
</dbReference>
<feature type="region of interest" description="Disordered" evidence="9">
    <location>
        <begin position="2502"/>
        <end position="2542"/>
    </location>
</feature>
<dbReference type="InterPro" id="IPR018201">
    <property type="entry name" value="Ketoacyl_synth_AS"/>
</dbReference>
<gene>
    <name evidence="13" type="ORF">B0J12DRAFT_775178</name>
</gene>
<comment type="caution">
    <text evidence="13">The sequence shown here is derived from an EMBL/GenBank/DDBJ whole genome shotgun (WGS) entry which is preliminary data.</text>
</comment>
<dbReference type="SUPFAM" id="SSF53335">
    <property type="entry name" value="S-adenosyl-L-methionine-dependent methyltransferases"/>
    <property type="match status" value="1"/>
</dbReference>
<evidence type="ECO:0000256" key="4">
    <source>
        <dbReference type="ARBA" id="ARBA00022603"/>
    </source>
</evidence>